<dbReference type="AlphaFoldDB" id="A0A081G1R8"/>
<accession>A0A081G1R8</accession>
<comment type="caution">
    <text evidence="1">The sequence shown here is derived from an EMBL/GenBank/DDBJ whole genome shotgun (WGS) entry which is preliminary data.</text>
</comment>
<organism evidence="1 2">
    <name type="scientific">Marinobacterium lacunae</name>
    <dbReference type="NCBI Taxonomy" id="1232683"/>
    <lineage>
        <taxon>Bacteria</taxon>
        <taxon>Pseudomonadati</taxon>
        <taxon>Pseudomonadota</taxon>
        <taxon>Gammaproteobacteria</taxon>
        <taxon>Oceanospirillales</taxon>
        <taxon>Oceanospirillaceae</taxon>
        <taxon>Marinobacterium</taxon>
    </lineage>
</organism>
<proteinExistence type="predicted"/>
<dbReference type="OrthoDB" id="6088929at2"/>
<reference evidence="1 2" key="1">
    <citation type="submission" date="2014-04" db="EMBL/GenBank/DDBJ databases">
        <title>Marinobacterium kochiensis sp. nov., isolated from sediment sample collected from Kochi backwaters in Kerala, India.</title>
        <authorList>
            <person name="Singh A."/>
            <person name="Pinnaka A.K."/>
        </authorList>
    </citation>
    <scope>NUCLEOTIDE SEQUENCE [LARGE SCALE GENOMIC DNA]</scope>
    <source>
        <strain evidence="1 2">AK27</strain>
    </source>
</reference>
<dbReference type="RefSeq" id="WP_036184887.1">
    <property type="nucleotide sequence ID" value="NZ_JMQN01000015.1"/>
</dbReference>
<keyword evidence="2" id="KW-1185">Reference proteome</keyword>
<evidence type="ECO:0000313" key="1">
    <source>
        <dbReference type="EMBL" id="KEA64723.1"/>
    </source>
</evidence>
<evidence type="ECO:0000313" key="2">
    <source>
        <dbReference type="Proteomes" id="UP000028252"/>
    </source>
</evidence>
<dbReference type="Proteomes" id="UP000028252">
    <property type="component" value="Unassembled WGS sequence"/>
</dbReference>
<protein>
    <submittedName>
        <fullName evidence="1">Uncharacterized protein</fullName>
    </submittedName>
</protein>
<name>A0A081G1R8_9GAMM</name>
<dbReference type="eggNOG" id="ENOG5032WU8">
    <property type="taxonomic scope" value="Bacteria"/>
</dbReference>
<gene>
    <name evidence="1" type="ORF">ADIMK_1176</name>
</gene>
<dbReference type="STRING" id="1232683.ADIMK_1176"/>
<dbReference type="EMBL" id="JMQN01000015">
    <property type="protein sequence ID" value="KEA64723.1"/>
    <property type="molecule type" value="Genomic_DNA"/>
</dbReference>
<dbReference type="PATRIC" id="fig|1232683.4.peg.1166"/>
<sequence length="143" mass="15904">MQTERIQQRIESYTADLPQAVQSSNGARFAMLLSLIASNQELYSPVRNAPVGDGSFSLEQPDSRYPDPNEFYTAAVVDRLNRSINDGQRGEYAYLVSHVDTHTHIPRTGRLASDQFEQVALASSGRMMIDLIDKSRHSISTSA</sequence>